<evidence type="ECO:0000256" key="1">
    <source>
        <dbReference type="SAM" id="Coils"/>
    </source>
</evidence>
<evidence type="ECO:0000256" key="2">
    <source>
        <dbReference type="SAM" id="Phobius"/>
    </source>
</evidence>
<keyword evidence="4" id="KW-1185">Reference proteome</keyword>
<dbReference type="AlphaFoldDB" id="A0A318I860"/>
<comment type="caution">
    <text evidence="3">The sequence shown here is derived from an EMBL/GenBank/DDBJ whole genome shotgun (WGS) entry which is preliminary data.</text>
</comment>
<protein>
    <submittedName>
        <fullName evidence="3">Uncharacterized protein</fullName>
    </submittedName>
</protein>
<evidence type="ECO:0000313" key="3">
    <source>
        <dbReference type="EMBL" id="PXX23657.1"/>
    </source>
</evidence>
<proteinExistence type="predicted"/>
<name>A0A318I860_9BACT</name>
<dbReference type="EMBL" id="QJJX01000005">
    <property type="protein sequence ID" value="PXX23657.1"/>
    <property type="molecule type" value="Genomic_DNA"/>
</dbReference>
<gene>
    <name evidence="3" type="ORF">EJ73_00646</name>
</gene>
<keyword evidence="2" id="KW-1133">Transmembrane helix</keyword>
<keyword evidence="2" id="KW-0472">Membrane</keyword>
<dbReference type="Proteomes" id="UP000248314">
    <property type="component" value="Unassembled WGS sequence"/>
</dbReference>
<keyword evidence="1" id="KW-0175">Coiled coil</keyword>
<evidence type="ECO:0000313" key="4">
    <source>
        <dbReference type="Proteomes" id="UP000248314"/>
    </source>
</evidence>
<sequence length="113" mass="13442">MEKEKSKRLSENPKFLITATLLMFAAIIGFMQLTQKSHDELVKEAQERYDKEKAEKIAEEKKHTAEMQKLVDVAVDAFNVYSEDERKEDLEELEKNYPELSDKWDEVRQNIYR</sequence>
<organism evidence="3 4">
    <name type="scientific">Hoylesella shahii DSM 15611 = JCM 12083</name>
    <dbReference type="NCBI Taxonomy" id="1122991"/>
    <lineage>
        <taxon>Bacteria</taxon>
        <taxon>Pseudomonadati</taxon>
        <taxon>Bacteroidota</taxon>
        <taxon>Bacteroidia</taxon>
        <taxon>Bacteroidales</taxon>
        <taxon>Prevotellaceae</taxon>
        <taxon>Hoylesella</taxon>
    </lineage>
</organism>
<reference evidence="3 4" key="1">
    <citation type="submission" date="2018-05" db="EMBL/GenBank/DDBJ databases">
        <title>Genomic Encyclopedia of Type Strains, Phase I: the one thousand microbial genomes (KMG-I) project.</title>
        <authorList>
            <person name="Kyrpides N."/>
        </authorList>
    </citation>
    <scope>NUCLEOTIDE SEQUENCE [LARGE SCALE GENOMIC DNA]</scope>
    <source>
        <strain evidence="3 4">DSM 15611</strain>
    </source>
</reference>
<feature type="coiled-coil region" evidence="1">
    <location>
        <begin position="35"/>
        <end position="110"/>
    </location>
</feature>
<feature type="transmembrane region" description="Helical" evidence="2">
    <location>
        <begin position="15"/>
        <end position="33"/>
    </location>
</feature>
<keyword evidence="2" id="KW-0812">Transmembrane</keyword>
<accession>A0A318I860</accession>
<dbReference type="RefSeq" id="WP_044075867.1">
    <property type="nucleotide sequence ID" value="NZ_BAIZ01000025.1"/>
</dbReference>